<protein>
    <submittedName>
        <fullName evidence="2">Ring-cleaving dioxygenase</fullName>
    </submittedName>
</protein>
<name>A0ABU6KG12_9BACI</name>
<keyword evidence="3" id="KW-1185">Reference proteome</keyword>
<dbReference type="Proteomes" id="UP001335737">
    <property type="component" value="Unassembled WGS sequence"/>
</dbReference>
<dbReference type="InterPro" id="IPR052537">
    <property type="entry name" value="Extradiol_RC_dioxygenase"/>
</dbReference>
<feature type="domain" description="VOC" evidence="1">
    <location>
        <begin position="11"/>
        <end position="137"/>
    </location>
</feature>
<dbReference type="PANTHER" id="PTHR36110:SF4">
    <property type="entry name" value="RING-CLEAVING DIOXYGENASE MHQA-RELATED"/>
    <property type="match status" value="1"/>
</dbReference>
<dbReference type="PANTHER" id="PTHR36110">
    <property type="entry name" value="RING-CLEAVING DIOXYGENASE MHQE-RELATED"/>
    <property type="match status" value="1"/>
</dbReference>
<dbReference type="Gene3D" id="3.10.180.10">
    <property type="entry name" value="2,3-Dihydroxybiphenyl 1,2-Dioxygenase, domain 1"/>
    <property type="match status" value="2"/>
</dbReference>
<dbReference type="InterPro" id="IPR029068">
    <property type="entry name" value="Glyas_Bleomycin-R_OHBP_Dase"/>
</dbReference>
<reference evidence="2 3" key="1">
    <citation type="journal article" date="2024" name="Int. J. Syst. Evol. Microbiol.">
        <title>Virgibacillus tibetensis sp. nov., isolated from salt lake on the Tibetan Plateau of China.</title>
        <authorList>
            <person name="Phurbu D."/>
            <person name="Liu Z.-X."/>
            <person name="Wang R."/>
            <person name="Zheng Y.-Y."/>
            <person name="Liu H.-C."/>
            <person name="Zhou Y.-G."/>
            <person name="Yu Y.-J."/>
            <person name="Li A.-H."/>
        </authorList>
    </citation>
    <scope>NUCLEOTIDE SEQUENCE [LARGE SCALE GENOMIC DNA]</scope>
    <source>
        <strain evidence="2 3">C22-A2</strain>
    </source>
</reference>
<keyword evidence="2" id="KW-0223">Dioxygenase</keyword>
<sequence>MNGEIRKMILGHHHISMYTRNAGSNNHFYNEILGLRRVKVSVNQDDPTMYHLFYGDLIGSPGTELSFFEIPTIGSTHRGTNAITQIGLLVPSFESLLYWKERLSQFNVKHGEITTYAGHDALHFEDPEGLRLVLLNNNGRSIPDEWQAWTDSVVPEENRILGMGSIEITVRSLDSISKMLENIFNYTNVLRTEKEAIYQAVNGEVFGEIVIKQLDGPRERPGKGSIHHLAIRVEGTDLQKWDNKIKAAGYRSTGVVDRYYFNSIYFRDENRVMFEIVSDGPGFTADSTVAELGTKLDLPPFLEDRRAEIEANLIPIEEWKS</sequence>
<organism evidence="2 3">
    <name type="scientific">Virgibacillus tibetensis</name>
    <dbReference type="NCBI Taxonomy" id="3042313"/>
    <lineage>
        <taxon>Bacteria</taxon>
        <taxon>Bacillati</taxon>
        <taxon>Bacillota</taxon>
        <taxon>Bacilli</taxon>
        <taxon>Bacillales</taxon>
        <taxon>Bacillaceae</taxon>
        <taxon>Virgibacillus</taxon>
    </lineage>
</organism>
<evidence type="ECO:0000259" key="1">
    <source>
        <dbReference type="PROSITE" id="PS51819"/>
    </source>
</evidence>
<dbReference type="EMBL" id="JARZFX010000005">
    <property type="protein sequence ID" value="MEC5424244.1"/>
    <property type="molecule type" value="Genomic_DNA"/>
</dbReference>
<comment type="caution">
    <text evidence="2">The sequence shown here is derived from an EMBL/GenBank/DDBJ whole genome shotgun (WGS) entry which is preliminary data.</text>
</comment>
<feature type="domain" description="VOC" evidence="1">
    <location>
        <begin position="162"/>
        <end position="279"/>
    </location>
</feature>
<dbReference type="SUPFAM" id="SSF54593">
    <property type="entry name" value="Glyoxalase/Bleomycin resistance protein/Dihydroxybiphenyl dioxygenase"/>
    <property type="match status" value="1"/>
</dbReference>
<proteinExistence type="predicted"/>
<dbReference type="CDD" id="cd08347">
    <property type="entry name" value="PcpA_C_like"/>
    <property type="match status" value="1"/>
</dbReference>
<dbReference type="InterPro" id="IPR004360">
    <property type="entry name" value="Glyas_Fos-R_dOase_dom"/>
</dbReference>
<keyword evidence="2" id="KW-0560">Oxidoreductase</keyword>
<evidence type="ECO:0000313" key="2">
    <source>
        <dbReference type="EMBL" id="MEC5424244.1"/>
    </source>
</evidence>
<dbReference type="InterPro" id="IPR037523">
    <property type="entry name" value="VOC_core"/>
</dbReference>
<dbReference type="Pfam" id="PF00903">
    <property type="entry name" value="Glyoxalase"/>
    <property type="match status" value="2"/>
</dbReference>
<gene>
    <name evidence="2" type="ORF">QGM71_12155</name>
</gene>
<evidence type="ECO:0000313" key="3">
    <source>
        <dbReference type="Proteomes" id="UP001335737"/>
    </source>
</evidence>
<accession>A0ABU6KG12</accession>
<dbReference type="PROSITE" id="PS51819">
    <property type="entry name" value="VOC"/>
    <property type="match status" value="2"/>
</dbReference>
<dbReference type="GO" id="GO:0051213">
    <property type="term" value="F:dioxygenase activity"/>
    <property type="evidence" value="ECO:0007669"/>
    <property type="project" value="UniProtKB-KW"/>
</dbReference>